<evidence type="ECO:0000313" key="5">
    <source>
        <dbReference type="Proteomes" id="UP000701853"/>
    </source>
</evidence>
<evidence type="ECO:0000256" key="1">
    <source>
        <dbReference type="ARBA" id="ARBA00022670"/>
    </source>
</evidence>
<keyword evidence="1" id="KW-0645">Protease</keyword>
<comment type="caution">
    <text evidence="4">The sequence shown here is derived from an EMBL/GenBank/DDBJ whole genome shotgun (WGS) entry which is preliminary data.</text>
</comment>
<keyword evidence="5" id="KW-1185">Reference proteome</keyword>
<accession>A0A8J5YCI5</accession>
<dbReference type="GO" id="GO:0008233">
    <property type="term" value="F:peptidase activity"/>
    <property type="evidence" value="ECO:0007669"/>
    <property type="project" value="UniProtKB-KW"/>
</dbReference>
<dbReference type="GO" id="GO:0003676">
    <property type="term" value="F:nucleic acid binding"/>
    <property type="evidence" value="ECO:0007669"/>
    <property type="project" value="InterPro"/>
</dbReference>
<gene>
    <name evidence="4" type="ORF">CXB51_031889</name>
</gene>
<dbReference type="SUPFAM" id="SSF53098">
    <property type="entry name" value="Ribonuclease H-like"/>
    <property type="match status" value="1"/>
</dbReference>
<proteinExistence type="predicted"/>
<dbReference type="InterPro" id="IPR036397">
    <property type="entry name" value="RNaseH_sf"/>
</dbReference>
<dbReference type="AlphaFoldDB" id="A0A8J5YCI5"/>
<evidence type="ECO:0000313" key="4">
    <source>
        <dbReference type="EMBL" id="KAG8475395.1"/>
    </source>
</evidence>
<dbReference type="PANTHER" id="PTHR42648:SF28">
    <property type="entry name" value="TRANSPOSON-ENCODED PROTEIN WITH RIBONUCLEASE H-LIKE AND RETROVIRUS ZINC FINGER-LIKE DOMAINS"/>
    <property type="match status" value="1"/>
</dbReference>
<protein>
    <recommendedName>
        <fullName evidence="6">GAG-pre-integrase domain-containing protein</fullName>
    </recommendedName>
</protein>
<dbReference type="OrthoDB" id="1736601at2759"/>
<dbReference type="Proteomes" id="UP000701853">
    <property type="component" value="Chromosome 12"/>
</dbReference>
<dbReference type="InterPro" id="IPR025724">
    <property type="entry name" value="GAG-pre-integrase_dom"/>
</dbReference>
<dbReference type="InterPro" id="IPR039537">
    <property type="entry name" value="Retrotran_Ty1/copia-like"/>
</dbReference>
<name>A0A8J5YCI5_9ROSI</name>
<dbReference type="GO" id="GO:0006508">
    <property type="term" value="P:proteolysis"/>
    <property type="evidence" value="ECO:0007669"/>
    <property type="project" value="UniProtKB-KW"/>
</dbReference>
<evidence type="ECO:0008006" key="6">
    <source>
        <dbReference type="Google" id="ProtNLM"/>
    </source>
</evidence>
<dbReference type="InterPro" id="IPR054722">
    <property type="entry name" value="PolX-like_BBD"/>
</dbReference>
<dbReference type="Pfam" id="PF13976">
    <property type="entry name" value="gag_pre-integrs"/>
    <property type="match status" value="1"/>
</dbReference>
<evidence type="ECO:0000259" key="3">
    <source>
        <dbReference type="Pfam" id="PF22936"/>
    </source>
</evidence>
<dbReference type="InterPro" id="IPR012337">
    <property type="entry name" value="RNaseH-like_sf"/>
</dbReference>
<dbReference type="PANTHER" id="PTHR42648">
    <property type="entry name" value="TRANSPOSASE, PUTATIVE-RELATED"/>
    <property type="match status" value="1"/>
</dbReference>
<reference evidence="4 5" key="1">
    <citation type="journal article" date="2021" name="bioRxiv">
        <title>The Gossypium anomalum genome as a resource for cotton improvement and evolutionary analysis of hybrid incompatibility.</title>
        <authorList>
            <person name="Grover C.E."/>
            <person name="Yuan D."/>
            <person name="Arick M.A."/>
            <person name="Miller E.R."/>
            <person name="Hu G."/>
            <person name="Peterson D.G."/>
            <person name="Wendel J.F."/>
            <person name="Udall J.A."/>
        </authorList>
    </citation>
    <scope>NUCLEOTIDE SEQUENCE [LARGE SCALE GENOMIC DNA]</scope>
    <source>
        <strain evidence="4">JFW-Udall</strain>
        <tissue evidence="4">Leaf</tissue>
    </source>
</reference>
<evidence type="ECO:0000259" key="2">
    <source>
        <dbReference type="Pfam" id="PF13976"/>
    </source>
</evidence>
<keyword evidence="1" id="KW-0378">Hydrolase</keyword>
<organism evidence="4 5">
    <name type="scientific">Gossypium anomalum</name>
    <dbReference type="NCBI Taxonomy" id="47600"/>
    <lineage>
        <taxon>Eukaryota</taxon>
        <taxon>Viridiplantae</taxon>
        <taxon>Streptophyta</taxon>
        <taxon>Embryophyta</taxon>
        <taxon>Tracheophyta</taxon>
        <taxon>Spermatophyta</taxon>
        <taxon>Magnoliopsida</taxon>
        <taxon>eudicotyledons</taxon>
        <taxon>Gunneridae</taxon>
        <taxon>Pentapetalae</taxon>
        <taxon>rosids</taxon>
        <taxon>malvids</taxon>
        <taxon>Malvales</taxon>
        <taxon>Malvaceae</taxon>
        <taxon>Malvoideae</taxon>
        <taxon>Gossypium</taxon>
    </lineage>
</organism>
<feature type="domain" description="GAG-pre-integrase" evidence="2">
    <location>
        <begin position="204"/>
        <end position="273"/>
    </location>
</feature>
<dbReference type="EMBL" id="JAHUZN010000012">
    <property type="protein sequence ID" value="KAG8475395.1"/>
    <property type="molecule type" value="Genomic_DNA"/>
</dbReference>
<feature type="domain" description="Retrovirus-related Pol polyprotein from transposon TNT 1-94-like beta-barrel" evidence="3">
    <location>
        <begin position="97"/>
        <end position="177"/>
    </location>
</feature>
<sequence>MEEAGTNMYVENSNQQTAYEVAFLCSSFGGRVRVSLFVRDKIGILVMIVEGHRNGIFAVNLKGKQPENSVEADVVEDYSHGELLVTSVNNSKVTDEWILDSGCTFHMSPNQDWFTTYETLSEGIVLMVNNASCKIAGVGTIKVKMFDRFVRTLSDVRHVPGLERNLISLSTLDSKGYKYKAESGVLKISKGSLVVMKGQRKTDKLYVLQGSTVTSNATVASSSLSDDDITKLWHMRLGHMSENGMAELSKRGLLNGKEICKLKFCEHCIFGKQNRVRFTGGIHNTKGMLEYIHSDLWGPSRVPSKGGANYMLTFIDDFFRKVWAFFMKQKSDVFFAFKS</sequence>
<dbReference type="Gene3D" id="3.30.420.10">
    <property type="entry name" value="Ribonuclease H-like superfamily/Ribonuclease H"/>
    <property type="match status" value="1"/>
</dbReference>
<dbReference type="Pfam" id="PF22936">
    <property type="entry name" value="Pol_BBD"/>
    <property type="match status" value="1"/>
</dbReference>